<dbReference type="Pfam" id="PF20584">
    <property type="entry name" value="DUF6787"/>
    <property type="match status" value="1"/>
</dbReference>
<keyword evidence="1" id="KW-0472">Membrane</keyword>
<keyword evidence="4" id="KW-1185">Reference proteome</keyword>
<protein>
    <recommendedName>
        <fullName evidence="2">DUF6787 domain-containing protein</fullName>
    </recommendedName>
</protein>
<organism evidence="3 4">
    <name type="scientific">Echinicola soli</name>
    <dbReference type="NCBI Taxonomy" id="2591634"/>
    <lineage>
        <taxon>Bacteria</taxon>
        <taxon>Pseudomonadati</taxon>
        <taxon>Bacteroidota</taxon>
        <taxon>Cytophagia</taxon>
        <taxon>Cytophagales</taxon>
        <taxon>Cyclobacteriaceae</taxon>
        <taxon>Echinicola</taxon>
    </lineage>
</organism>
<feature type="domain" description="DUF6787" evidence="2">
    <location>
        <begin position="24"/>
        <end position="100"/>
    </location>
</feature>
<dbReference type="AlphaFoldDB" id="A0A514CEP7"/>
<gene>
    <name evidence="3" type="ORF">FKX85_04430</name>
</gene>
<feature type="transmembrane region" description="Helical" evidence="1">
    <location>
        <begin position="20"/>
        <end position="39"/>
    </location>
</feature>
<dbReference type="OrthoDB" id="1151370at2"/>
<keyword evidence="1" id="KW-0812">Transmembrane</keyword>
<proteinExistence type="predicted"/>
<name>A0A514CEP7_9BACT</name>
<dbReference type="Proteomes" id="UP000316614">
    <property type="component" value="Chromosome"/>
</dbReference>
<dbReference type="EMBL" id="CP041253">
    <property type="protein sequence ID" value="QDH78325.1"/>
    <property type="molecule type" value="Genomic_DNA"/>
</dbReference>
<evidence type="ECO:0000313" key="4">
    <source>
        <dbReference type="Proteomes" id="UP000316614"/>
    </source>
</evidence>
<feature type="transmembrane region" description="Helical" evidence="1">
    <location>
        <begin position="59"/>
        <end position="88"/>
    </location>
</feature>
<sequence>MNEEGFLKRLQQKWQLKSIWQVLLVLLAFACTGFTVLYIKQPIFDLLGVDMSSGGFWKTVIYLLLVLPLYQIMLLFYGFLFGQFSFFWEKEKKIFKRIGALLIRKRK</sequence>
<accession>A0A514CEP7</accession>
<dbReference type="InterPro" id="IPR046714">
    <property type="entry name" value="DUF6787"/>
</dbReference>
<evidence type="ECO:0000313" key="3">
    <source>
        <dbReference type="EMBL" id="QDH78325.1"/>
    </source>
</evidence>
<reference evidence="3 4" key="1">
    <citation type="submission" date="2019-06" db="EMBL/GenBank/DDBJ databases">
        <title>Echinicola alkalisoli sp. nov. isolated from saline soil.</title>
        <authorList>
            <person name="Sun J.-Q."/>
            <person name="Xu L."/>
        </authorList>
    </citation>
    <scope>NUCLEOTIDE SEQUENCE [LARGE SCALE GENOMIC DNA]</scope>
    <source>
        <strain evidence="3 4">LN3S3</strain>
    </source>
</reference>
<dbReference type="KEGG" id="echi:FKX85_04430"/>
<evidence type="ECO:0000256" key="1">
    <source>
        <dbReference type="SAM" id="Phobius"/>
    </source>
</evidence>
<keyword evidence="1" id="KW-1133">Transmembrane helix</keyword>
<evidence type="ECO:0000259" key="2">
    <source>
        <dbReference type="Pfam" id="PF20584"/>
    </source>
</evidence>
<dbReference type="RefSeq" id="WP_141613581.1">
    <property type="nucleotide sequence ID" value="NZ_CP041253.1"/>
</dbReference>